<comment type="subunit">
    <text evidence="3 12">Heterodimer with ALG14 to form a functional enzyme.</text>
</comment>
<dbReference type="AlphaFoldDB" id="A0A367XRQ4"/>
<dbReference type="STRING" id="5486.A0A367XRQ4"/>
<dbReference type="PANTHER" id="PTHR12867:SF6">
    <property type="entry name" value="N-ACETYLGLUCOSAMINYLDIPHOSPHODOLICHOL N-ACETYLGLUCOSAMINYLTRANSFERASE"/>
    <property type="match status" value="1"/>
</dbReference>
<sequence length="202" mass="22474">MATVLVTTGATVTFTSLIETILTLKFITSVTNVGVTNLIIQYGNEIKNCKHISTQFFQNQLEYSNLVSRGKFDTSQDLSKIVLQNDSIKIVAFPYDSNISDFINKSDVVISHAGTGSIIDTLRNNKKLIVVVNDKLMDNHQLEIANEFAKLQYCLSYAVGDLERDTFFGALKGLLKGEIKLKKFPEVDGSIVETIISEELEK</sequence>
<dbReference type="GO" id="GO:0004577">
    <property type="term" value="F:N-acetylglucosaminyldiphosphodolichol N-acetylglucosaminyltransferase activity"/>
    <property type="evidence" value="ECO:0007669"/>
    <property type="project" value="UniProtKB-EC"/>
</dbReference>
<comment type="similarity">
    <text evidence="2 12">Belongs to the glycosyltransferase 28 family.</text>
</comment>
<organism evidence="14 15">
    <name type="scientific">Candida viswanathii</name>
    <dbReference type="NCBI Taxonomy" id="5486"/>
    <lineage>
        <taxon>Eukaryota</taxon>
        <taxon>Fungi</taxon>
        <taxon>Dikarya</taxon>
        <taxon>Ascomycota</taxon>
        <taxon>Saccharomycotina</taxon>
        <taxon>Pichiomycetes</taxon>
        <taxon>Debaryomycetaceae</taxon>
        <taxon>Candida/Lodderomyces clade</taxon>
        <taxon>Candida</taxon>
    </lineage>
</organism>
<dbReference type="GO" id="GO:0006488">
    <property type="term" value="P:dolichol-linked oligosaccharide biosynthetic process"/>
    <property type="evidence" value="ECO:0007669"/>
    <property type="project" value="InterPro"/>
</dbReference>
<evidence type="ECO:0000256" key="3">
    <source>
        <dbReference type="ARBA" id="ARBA00011198"/>
    </source>
</evidence>
<evidence type="ECO:0000256" key="7">
    <source>
        <dbReference type="ARBA" id="ARBA00022679"/>
    </source>
</evidence>
<evidence type="ECO:0000256" key="1">
    <source>
        <dbReference type="ARBA" id="ARBA00004240"/>
    </source>
</evidence>
<keyword evidence="15" id="KW-1185">Reference proteome</keyword>
<evidence type="ECO:0000256" key="8">
    <source>
        <dbReference type="ARBA" id="ARBA00022824"/>
    </source>
</evidence>
<evidence type="ECO:0000256" key="5">
    <source>
        <dbReference type="ARBA" id="ARBA00017468"/>
    </source>
</evidence>
<accession>A0A367XRQ4</accession>
<dbReference type="Pfam" id="PF04101">
    <property type="entry name" value="Glyco_tran_28_C"/>
    <property type="match status" value="1"/>
</dbReference>
<dbReference type="OrthoDB" id="20273at2759"/>
<evidence type="ECO:0000256" key="11">
    <source>
        <dbReference type="ARBA" id="ARBA00048184"/>
    </source>
</evidence>
<dbReference type="PANTHER" id="PTHR12867">
    <property type="entry name" value="GLYCOSYL TRANSFERASE-RELATED"/>
    <property type="match status" value="1"/>
</dbReference>
<dbReference type="InterPro" id="IPR039042">
    <property type="entry name" value="Alg13-like"/>
</dbReference>
<evidence type="ECO:0000256" key="9">
    <source>
        <dbReference type="ARBA" id="ARBA00024804"/>
    </source>
</evidence>
<dbReference type="EMBL" id="QLNQ01000029">
    <property type="protein sequence ID" value="RCK56326.1"/>
    <property type="molecule type" value="Genomic_DNA"/>
</dbReference>
<evidence type="ECO:0000313" key="15">
    <source>
        <dbReference type="Proteomes" id="UP000253472"/>
    </source>
</evidence>
<comment type="subcellular location">
    <subcellularLocation>
        <location evidence="1 12">Endoplasmic reticulum</location>
    </subcellularLocation>
</comment>
<evidence type="ECO:0000256" key="6">
    <source>
        <dbReference type="ARBA" id="ARBA00022676"/>
    </source>
</evidence>
<dbReference type="Gene3D" id="3.40.50.2000">
    <property type="entry name" value="Glycogen Phosphorylase B"/>
    <property type="match status" value="1"/>
</dbReference>
<evidence type="ECO:0000256" key="12">
    <source>
        <dbReference type="RuleBase" id="RU362128"/>
    </source>
</evidence>
<comment type="function">
    <text evidence="9 12">Involved in protein N-glycosylation. Essential for the second step of the dolichol-linked oligosaccharide pathway.</text>
</comment>
<dbReference type="InterPro" id="IPR007235">
    <property type="entry name" value="Glyco_trans_28_C"/>
</dbReference>
<dbReference type="SUPFAM" id="SSF53756">
    <property type="entry name" value="UDP-Glycosyltransferase/glycogen phosphorylase"/>
    <property type="match status" value="1"/>
</dbReference>
<evidence type="ECO:0000313" key="14">
    <source>
        <dbReference type="EMBL" id="RCK56326.1"/>
    </source>
</evidence>
<comment type="caution">
    <text evidence="14">The sequence shown here is derived from an EMBL/GenBank/DDBJ whole genome shotgun (WGS) entry which is preliminary data.</text>
</comment>
<evidence type="ECO:0000256" key="4">
    <source>
        <dbReference type="ARBA" id="ARBA00012614"/>
    </source>
</evidence>
<keyword evidence="6 12" id="KW-0328">Glycosyltransferase</keyword>
<dbReference type="GO" id="GO:0005783">
    <property type="term" value="C:endoplasmic reticulum"/>
    <property type="evidence" value="ECO:0007669"/>
    <property type="project" value="UniProtKB-SubCell"/>
</dbReference>
<evidence type="ECO:0000256" key="10">
    <source>
        <dbReference type="ARBA" id="ARBA00032061"/>
    </source>
</evidence>
<keyword evidence="8 12" id="KW-0256">Endoplasmic reticulum</keyword>
<gene>
    <name evidence="14" type="primary">ALG13_0</name>
    <name evidence="12" type="synonym">ALG13</name>
    <name evidence="14" type="ORF">Cantr_04968</name>
</gene>
<protein>
    <recommendedName>
        <fullName evidence="5 12">UDP-N-acetylglucosamine transferase subunit ALG13</fullName>
        <ecNumber evidence="4 12">2.4.1.141</ecNumber>
    </recommendedName>
    <alternativeName>
        <fullName evidence="10 12">Asparagine-linked glycosylation protein 13</fullName>
    </alternativeName>
</protein>
<name>A0A367XRQ4_9ASCO</name>
<feature type="domain" description="Glycosyl transferase family 28 C-terminal" evidence="13">
    <location>
        <begin position="63"/>
        <end position="170"/>
    </location>
</feature>
<dbReference type="EC" id="2.4.1.141" evidence="4 12"/>
<keyword evidence="7 12" id="KW-0808">Transferase</keyword>
<evidence type="ECO:0000259" key="13">
    <source>
        <dbReference type="Pfam" id="PF04101"/>
    </source>
</evidence>
<comment type="catalytic activity">
    <reaction evidence="11">
        <text>an N-acetyl-alpha-D-glucosaminyl-diphospho-di-trans,poly-cis-dolichol + UDP-N-acetyl-alpha-D-glucosamine = an N,N'-diacetylchitobiosyl-diphospho-di-trans,poly-cis-dolichol + UDP + H(+)</text>
        <dbReference type="Rhea" id="RHEA:23380"/>
        <dbReference type="Rhea" id="RHEA-COMP:19507"/>
        <dbReference type="Rhea" id="RHEA-COMP:19510"/>
        <dbReference type="ChEBI" id="CHEBI:15378"/>
        <dbReference type="ChEBI" id="CHEBI:57269"/>
        <dbReference type="ChEBI" id="CHEBI:57705"/>
        <dbReference type="ChEBI" id="CHEBI:58223"/>
        <dbReference type="ChEBI" id="CHEBI:58427"/>
        <dbReference type="EC" id="2.4.1.141"/>
    </reaction>
</comment>
<reference evidence="14 15" key="1">
    <citation type="submission" date="2018-06" db="EMBL/GenBank/DDBJ databases">
        <title>Whole genome sequencing of Candida tropicalis (genome annotated by CSBL at Korea University).</title>
        <authorList>
            <person name="Ahn J."/>
        </authorList>
    </citation>
    <scope>NUCLEOTIDE SEQUENCE [LARGE SCALE GENOMIC DNA]</scope>
    <source>
        <strain evidence="14 15">ATCC 20962</strain>
    </source>
</reference>
<proteinExistence type="inferred from homology"/>
<dbReference type="Proteomes" id="UP000253472">
    <property type="component" value="Unassembled WGS sequence"/>
</dbReference>
<evidence type="ECO:0000256" key="2">
    <source>
        <dbReference type="ARBA" id="ARBA00006962"/>
    </source>
</evidence>